<feature type="transmembrane region" description="Helical" evidence="4">
    <location>
        <begin position="649"/>
        <end position="669"/>
    </location>
</feature>
<evidence type="ECO:0000256" key="4">
    <source>
        <dbReference type="SAM" id="Phobius"/>
    </source>
</evidence>
<keyword evidence="4" id="KW-0812">Transmembrane</keyword>
<dbReference type="GO" id="GO:0016757">
    <property type="term" value="F:glycosyltransferase activity"/>
    <property type="evidence" value="ECO:0007669"/>
    <property type="project" value="UniProtKB-KW"/>
</dbReference>
<dbReference type="AlphaFoldDB" id="A0A3M9ND40"/>
<reference evidence="7 8" key="1">
    <citation type="submission" date="2018-11" db="EMBL/GenBank/DDBJ databases">
        <title>Draft genome sequence of Ferruginibacter sp. BO-59.</title>
        <authorList>
            <person name="Im W.T."/>
        </authorList>
    </citation>
    <scope>NUCLEOTIDE SEQUENCE [LARGE SCALE GENOMIC DNA]</scope>
    <source>
        <strain evidence="7 8">BO-59</strain>
    </source>
</reference>
<comment type="caution">
    <text evidence="7">The sequence shown here is derived from an EMBL/GenBank/DDBJ whole genome shotgun (WGS) entry which is preliminary data.</text>
</comment>
<proteinExistence type="inferred from homology"/>
<dbReference type="InterPro" id="IPR001173">
    <property type="entry name" value="Glyco_trans_2-like"/>
</dbReference>
<evidence type="ECO:0000256" key="3">
    <source>
        <dbReference type="ARBA" id="ARBA00022679"/>
    </source>
</evidence>
<evidence type="ECO:0000259" key="6">
    <source>
        <dbReference type="Pfam" id="PF00884"/>
    </source>
</evidence>
<dbReference type="CDD" id="cd16015">
    <property type="entry name" value="LTA_synthase"/>
    <property type="match status" value="1"/>
</dbReference>
<feature type="transmembrane region" description="Helical" evidence="4">
    <location>
        <begin position="611"/>
        <end position="637"/>
    </location>
</feature>
<keyword evidence="3 7" id="KW-0808">Transferase</keyword>
<dbReference type="InterPro" id="IPR017850">
    <property type="entry name" value="Alkaline_phosphatase_core_sf"/>
</dbReference>
<evidence type="ECO:0000313" key="8">
    <source>
        <dbReference type="Proteomes" id="UP000267223"/>
    </source>
</evidence>
<dbReference type="PANTHER" id="PTHR43630:SF1">
    <property type="entry name" value="POLY-BETA-1,6-N-ACETYL-D-GLUCOSAMINE SYNTHASE"/>
    <property type="match status" value="1"/>
</dbReference>
<dbReference type="PANTHER" id="PTHR43630">
    <property type="entry name" value="POLY-BETA-1,6-N-ACETYL-D-GLUCOSAMINE SYNTHASE"/>
    <property type="match status" value="1"/>
</dbReference>
<feature type="domain" description="Glycosyltransferase 2-like" evidence="5">
    <location>
        <begin position="62"/>
        <end position="203"/>
    </location>
</feature>
<feature type="transmembrane region" description="Helical" evidence="4">
    <location>
        <begin position="6"/>
        <end position="32"/>
    </location>
</feature>
<comment type="similarity">
    <text evidence="1">Belongs to the glycosyltransferase 2 family.</text>
</comment>
<sequence length="1143" mass="130976">MTVESFIFQFLTIGIFIYTVVMFGFYIFIAFYSTAEIRKYLRVNRFSDFRIPAASEHLPGISIVAPAYNEAANIVENVRSMLSIHYNAVELIIVNDGSKDDSLQRLITAYDLYKSNIFINEQIPTKKIKGIYKSNNPVFRKLLVVDKENGGKADALNVGINVSSYEYFVCLDVDCVLEQDALLKMIKPFLEETKVRVIASGGVVRIANDCKIENGRLVEVRLPKKFLPRMQTLEYIRSFLLGRMAWSRMNGLLLISGAFGAFDKEIVIKCGGYSTDTVGEDMELIVRMRRYMEENKLPCKVTYIPEPLCWTEAPVTYKILGRQRNRWTRGTIETLRTHRKMFFNPKYRVLGMLSYPYWLFFEQLASPIEFFGIIAFIIFAFLGMISWSLFFVLLACVFLFGFLFSVFSILMEVQTYNQYKSEKDNFKLIGTALLEPFIFHPFVVWSAIQGHIDYFRKKNSWGEMTRQGLTSGQIIKTETKKPRIAAEIKSRIINAMQESVAYTLLLCACLLFVKVIEIVGDCIQFGIPKDLLSVISHAIINELTFDLNFLILPVAVFTFLFLINKKIARIFIICLSVIIVVIHAALAEYFLQTLVPLGADLFGYSLADIKQTVGAAGVSISFIFIITLLLGSVIFLFLFIPRKIKIKPVAAFSIVTLFILGALISVANITSRWKPGPEFSNSMALNKSFFFYNNCYQTFFPAEKQNVMLVENNGDPNNFKYTNEKQYPFLHSIDSTDVLSPFFNKATSKPNIVFIVVEGLGRAFSNEDAYLSSFTPFIDSLSNHSLYWSNFLSAGGRTFAMLPSIYGSLPFGRNGFLELGKEMPSHYSLFNILKENGYQTNFFYGGDASFDNMNLMVKMDGGNVFDQKTFSSSYVQMPKNSSGFTWGYGDDQVFNKVDEETRKATGPVFNAIMTLSTHNPFLIHNQQKYLEQFEDRMRQLNFTEAEKDEHRRYKDQYATILFMDNSIREFINNYSKSTNFQNTIFVITGDHRMPEIPMATKIDRYHVPLIIYSPMLKHAQKFKAVNTHLDIAPSLLMYLKHQYNFKIPQQATWIGSGLDTAHSFRNIHAYPLMQTKNDIVDFIMGDYMLHNDELYKISDKMNLDPVENNKEKNNLKAAFARFRHKNETIKKGAQLMPDTVSLQ</sequence>
<dbReference type="OrthoDB" id="9766299at2"/>
<feature type="transmembrane region" description="Helical" evidence="4">
    <location>
        <begin position="500"/>
        <end position="527"/>
    </location>
</feature>
<evidence type="ECO:0000256" key="1">
    <source>
        <dbReference type="ARBA" id="ARBA00006739"/>
    </source>
</evidence>
<evidence type="ECO:0000256" key="2">
    <source>
        <dbReference type="ARBA" id="ARBA00022676"/>
    </source>
</evidence>
<dbReference type="CDD" id="cd06423">
    <property type="entry name" value="CESA_like"/>
    <property type="match status" value="1"/>
</dbReference>
<keyword evidence="4" id="KW-0472">Membrane</keyword>
<dbReference type="SUPFAM" id="SSF53649">
    <property type="entry name" value="Alkaline phosphatase-like"/>
    <property type="match status" value="1"/>
</dbReference>
<dbReference type="InterPro" id="IPR000917">
    <property type="entry name" value="Sulfatase_N"/>
</dbReference>
<feature type="domain" description="Sulfatase N-terminal" evidence="6">
    <location>
        <begin position="750"/>
        <end position="1038"/>
    </location>
</feature>
<accession>A0A3M9ND40</accession>
<dbReference type="RefSeq" id="WP_123121312.1">
    <property type="nucleotide sequence ID" value="NZ_RJJR01000011.1"/>
</dbReference>
<evidence type="ECO:0000259" key="5">
    <source>
        <dbReference type="Pfam" id="PF00535"/>
    </source>
</evidence>
<dbReference type="SUPFAM" id="SSF53448">
    <property type="entry name" value="Nucleotide-diphospho-sugar transferases"/>
    <property type="match status" value="1"/>
</dbReference>
<name>A0A3M9ND40_9BACT</name>
<feature type="transmembrane region" description="Helical" evidence="4">
    <location>
        <begin position="387"/>
        <end position="410"/>
    </location>
</feature>
<organism evidence="7 8">
    <name type="scientific">Hanamia caeni</name>
    <dbReference type="NCBI Taxonomy" id="2294116"/>
    <lineage>
        <taxon>Bacteria</taxon>
        <taxon>Pseudomonadati</taxon>
        <taxon>Bacteroidota</taxon>
        <taxon>Chitinophagia</taxon>
        <taxon>Chitinophagales</taxon>
        <taxon>Chitinophagaceae</taxon>
        <taxon>Hanamia</taxon>
    </lineage>
</organism>
<gene>
    <name evidence="7" type="ORF">EFY79_13845</name>
</gene>
<protein>
    <submittedName>
        <fullName evidence="7">Glycosyltransferase</fullName>
    </submittedName>
</protein>
<keyword evidence="4" id="KW-1133">Transmembrane helix</keyword>
<dbReference type="EMBL" id="RJJR01000011">
    <property type="protein sequence ID" value="RNI35325.1"/>
    <property type="molecule type" value="Genomic_DNA"/>
</dbReference>
<keyword evidence="8" id="KW-1185">Reference proteome</keyword>
<feature type="transmembrane region" description="Helical" evidence="4">
    <location>
        <begin position="357"/>
        <end position="381"/>
    </location>
</feature>
<dbReference type="InterPro" id="IPR029044">
    <property type="entry name" value="Nucleotide-diphossugar_trans"/>
</dbReference>
<dbReference type="Gene3D" id="3.90.550.10">
    <property type="entry name" value="Spore Coat Polysaccharide Biosynthesis Protein SpsA, Chain A"/>
    <property type="match status" value="1"/>
</dbReference>
<dbReference type="Gene3D" id="3.40.720.10">
    <property type="entry name" value="Alkaline Phosphatase, subunit A"/>
    <property type="match status" value="1"/>
</dbReference>
<keyword evidence="2" id="KW-0328">Glycosyltransferase</keyword>
<dbReference type="Pfam" id="PF00535">
    <property type="entry name" value="Glycos_transf_2"/>
    <property type="match status" value="1"/>
</dbReference>
<dbReference type="Proteomes" id="UP000267223">
    <property type="component" value="Unassembled WGS sequence"/>
</dbReference>
<dbReference type="Pfam" id="PF00884">
    <property type="entry name" value="Sulfatase"/>
    <property type="match status" value="1"/>
</dbReference>
<evidence type="ECO:0000313" key="7">
    <source>
        <dbReference type="EMBL" id="RNI35325.1"/>
    </source>
</evidence>
<feature type="transmembrane region" description="Helical" evidence="4">
    <location>
        <begin position="547"/>
        <end position="563"/>
    </location>
</feature>
<feature type="transmembrane region" description="Helical" evidence="4">
    <location>
        <begin position="570"/>
        <end position="591"/>
    </location>
</feature>